<dbReference type="Proteomes" id="UP000281553">
    <property type="component" value="Unassembled WGS sequence"/>
</dbReference>
<reference evidence="2 3" key="1">
    <citation type="submission" date="2018-11" db="EMBL/GenBank/DDBJ databases">
        <authorList>
            <consortium name="Pathogen Informatics"/>
        </authorList>
    </citation>
    <scope>NUCLEOTIDE SEQUENCE [LARGE SCALE GENOMIC DNA]</scope>
</reference>
<organism evidence="2 3">
    <name type="scientific">Dibothriocephalus latus</name>
    <name type="common">Fish tapeworm</name>
    <name type="synonym">Diphyllobothrium latum</name>
    <dbReference type="NCBI Taxonomy" id="60516"/>
    <lineage>
        <taxon>Eukaryota</taxon>
        <taxon>Metazoa</taxon>
        <taxon>Spiralia</taxon>
        <taxon>Lophotrochozoa</taxon>
        <taxon>Platyhelminthes</taxon>
        <taxon>Cestoda</taxon>
        <taxon>Eucestoda</taxon>
        <taxon>Diphyllobothriidea</taxon>
        <taxon>Diphyllobothriidae</taxon>
        <taxon>Dibothriocephalus</taxon>
    </lineage>
</organism>
<keyword evidence="3" id="KW-1185">Reference proteome</keyword>
<gene>
    <name evidence="2" type="ORF">DILT_LOCUS13559</name>
</gene>
<name>A0A3P7PJU7_DIBLA</name>
<evidence type="ECO:0000313" key="2">
    <source>
        <dbReference type="EMBL" id="VDN20109.1"/>
    </source>
</evidence>
<feature type="compositionally biased region" description="Low complexity" evidence="1">
    <location>
        <begin position="33"/>
        <end position="49"/>
    </location>
</feature>
<evidence type="ECO:0000313" key="3">
    <source>
        <dbReference type="Proteomes" id="UP000281553"/>
    </source>
</evidence>
<dbReference type="AlphaFoldDB" id="A0A3P7PJU7"/>
<proteinExistence type="predicted"/>
<dbReference type="OrthoDB" id="44841at2759"/>
<evidence type="ECO:0000256" key="1">
    <source>
        <dbReference type="SAM" id="MobiDB-lite"/>
    </source>
</evidence>
<sequence length="220" mass="24832">MQPAASMEPQPWQSVQRETRVSTDVYRTTTNRQQQQQYPSSRASSTGSSPYRPIRTNSLRLLDEYIANRSMRPKNEPTIRVYTTPTYQMEPSSRTDYTSDYYTTSTVVRSDRNVSSSLSPTLQTVTFTPQSAYQQQQQQPLSYGRPGALSPRPYFASPAHSTHTVKYVSAEPSPRGGTVYTGIPYDSLTSQVYYSKNNTVRTQPLRVTTLLPLGLEFGLC</sequence>
<dbReference type="EMBL" id="UYRU01070699">
    <property type="protein sequence ID" value="VDN20109.1"/>
    <property type="molecule type" value="Genomic_DNA"/>
</dbReference>
<feature type="region of interest" description="Disordered" evidence="1">
    <location>
        <begin position="1"/>
        <end position="55"/>
    </location>
</feature>
<protein>
    <submittedName>
        <fullName evidence="2">Uncharacterized protein</fullName>
    </submittedName>
</protein>
<accession>A0A3P7PJU7</accession>